<evidence type="ECO:0000313" key="3">
    <source>
        <dbReference type="Proteomes" id="UP000237983"/>
    </source>
</evidence>
<feature type="region of interest" description="Disordered" evidence="1">
    <location>
        <begin position="49"/>
        <end position="88"/>
    </location>
</feature>
<accession>A0A2T0VIE0</accession>
<proteinExistence type="predicted"/>
<comment type="caution">
    <text evidence="2">The sequence shown here is derived from an EMBL/GenBank/DDBJ whole genome shotgun (WGS) entry which is preliminary data.</text>
</comment>
<dbReference type="Proteomes" id="UP000237983">
    <property type="component" value="Unassembled WGS sequence"/>
</dbReference>
<protein>
    <submittedName>
        <fullName evidence="2">Uncharacterized protein DUF466</fullName>
    </submittedName>
</protein>
<evidence type="ECO:0000313" key="2">
    <source>
        <dbReference type="EMBL" id="PRY69978.1"/>
    </source>
</evidence>
<evidence type="ECO:0000256" key="1">
    <source>
        <dbReference type="SAM" id="MobiDB-lite"/>
    </source>
</evidence>
<gene>
    <name evidence="2" type="ORF">B0I08_101100</name>
</gene>
<dbReference type="EMBL" id="PVTL01000001">
    <property type="protein sequence ID" value="PRY69978.1"/>
    <property type="molecule type" value="Genomic_DNA"/>
</dbReference>
<organism evidence="2 3">
    <name type="scientific">Glaciihabitans tibetensis</name>
    <dbReference type="NCBI Taxonomy" id="1266600"/>
    <lineage>
        <taxon>Bacteria</taxon>
        <taxon>Bacillati</taxon>
        <taxon>Actinomycetota</taxon>
        <taxon>Actinomycetes</taxon>
        <taxon>Micrococcales</taxon>
        <taxon>Microbacteriaceae</taxon>
        <taxon>Glaciihabitans</taxon>
    </lineage>
</organism>
<keyword evidence="3" id="KW-1185">Reference proteome</keyword>
<feature type="compositionally biased region" description="Basic and acidic residues" evidence="1">
    <location>
        <begin position="49"/>
        <end position="59"/>
    </location>
</feature>
<feature type="compositionally biased region" description="Basic and acidic residues" evidence="1">
    <location>
        <begin position="70"/>
        <end position="80"/>
    </location>
</feature>
<name>A0A2T0VIE0_9MICO</name>
<reference evidence="2 3" key="1">
    <citation type="submission" date="2018-03" db="EMBL/GenBank/DDBJ databases">
        <title>Genomic Encyclopedia of Type Strains, Phase III (KMG-III): the genomes of soil and plant-associated and newly described type strains.</title>
        <authorList>
            <person name="Whitman W."/>
        </authorList>
    </citation>
    <scope>NUCLEOTIDE SEQUENCE [LARGE SCALE GENOMIC DNA]</scope>
    <source>
        <strain evidence="2 3">CGMCC 1.12484</strain>
    </source>
</reference>
<dbReference type="InterPro" id="IPR007423">
    <property type="entry name" value="Sel_put"/>
</dbReference>
<dbReference type="Pfam" id="PF04328">
    <property type="entry name" value="Sel_put"/>
    <property type="match status" value="1"/>
</dbReference>
<dbReference type="AlphaFoldDB" id="A0A2T0VIE0"/>
<sequence>MGTSLMTAVGASDWRMLAARAAARLRAIAQHVSWYVSAMMGDDAYRKYREHHESQHRDDDSAEPMLTEKQFWRDQTDRQDTNPQGRCC</sequence>